<dbReference type="GO" id="GO:0003682">
    <property type="term" value="F:chromatin binding"/>
    <property type="evidence" value="ECO:0007669"/>
    <property type="project" value="TreeGrafter"/>
</dbReference>
<dbReference type="Gene3D" id="3.40.50.300">
    <property type="entry name" value="P-loop containing nucleotide triphosphate hydrolases"/>
    <property type="match status" value="1"/>
</dbReference>
<dbReference type="InterPro" id="IPR004582">
    <property type="entry name" value="Checkpoint_prot_Rad17_Rad24"/>
</dbReference>
<feature type="region of interest" description="Disordered" evidence="8">
    <location>
        <begin position="145"/>
        <end position="252"/>
    </location>
</feature>
<evidence type="ECO:0000256" key="5">
    <source>
        <dbReference type="ARBA" id="ARBA00022840"/>
    </source>
</evidence>
<dbReference type="PANTHER" id="PTHR12172">
    <property type="entry name" value="CELL CYCLE CHECKPOINT PROTEIN RAD17"/>
    <property type="match status" value="1"/>
</dbReference>
<feature type="compositionally biased region" description="Polar residues" evidence="8">
    <location>
        <begin position="202"/>
        <end position="219"/>
    </location>
</feature>
<gene>
    <name evidence="10" type="primary">rad17</name>
    <name evidence="10" type="ORF">H4R34_004333</name>
</gene>
<comment type="similarity">
    <text evidence="2">Belongs to the rad17/RAD24 family.</text>
</comment>
<keyword evidence="5" id="KW-0067">ATP-binding</keyword>
<feature type="compositionally biased region" description="Low complexity" evidence="8">
    <location>
        <begin position="220"/>
        <end position="233"/>
    </location>
</feature>
<dbReference type="InterPro" id="IPR057927">
    <property type="entry name" value="RAD24-like_helical"/>
</dbReference>
<evidence type="ECO:0000256" key="7">
    <source>
        <dbReference type="ARBA" id="ARBA00023306"/>
    </source>
</evidence>
<dbReference type="GO" id="GO:0003689">
    <property type="term" value="F:DNA clamp loader activity"/>
    <property type="evidence" value="ECO:0007669"/>
    <property type="project" value="TreeGrafter"/>
</dbReference>
<dbReference type="InterPro" id="IPR027417">
    <property type="entry name" value="P-loop_NTPase"/>
</dbReference>
<comment type="subcellular location">
    <subcellularLocation>
        <location evidence="1">Nucleus</location>
    </subcellularLocation>
</comment>
<dbReference type="PANTHER" id="PTHR12172:SF0">
    <property type="entry name" value="CELL CYCLE CHECKPOINT PROTEIN RAD17"/>
    <property type="match status" value="1"/>
</dbReference>
<dbReference type="Pfam" id="PF25812">
    <property type="entry name" value="RAD24_helical"/>
    <property type="match status" value="1"/>
</dbReference>
<keyword evidence="4" id="KW-0227">DNA damage</keyword>
<dbReference type="AlphaFoldDB" id="A0A9W8B4I9"/>
<dbReference type="GO" id="GO:0033314">
    <property type="term" value="P:mitotic DNA replication checkpoint signaling"/>
    <property type="evidence" value="ECO:0007669"/>
    <property type="project" value="TreeGrafter"/>
</dbReference>
<evidence type="ECO:0000313" key="11">
    <source>
        <dbReference type="Proteomes" id="UP001151582"/>
    </source>
</evidence>
<dbReference type="SUPFAM" id="SSF52540">
    <property type="entry name" value="P-loop containing nucleoside triphosphate hydrolases"/>
    <property type="match status" value="1"/>
</dbReference>
<evidence type="ECO:0000256" key="1">
    <source>
        <dbReference type="ARBA" id="ARBA00004123"/>
    </source>
</evidence>
<feature type="region of interest" description="Disordered" evidence="8">
    <location>
        <begin position="799"/>
        <end position="819"/>
    </location>
</feature>
<proteinExistence type="inferred from homology"/>
<dbReference type="GO" id="GO:0005634">
    <property type="term" value="C:nucleus"/>
    <property type="evidence" value="ECO:0007669"/>
    <property type="project" value="UniProtKB-SubCell"/>
</dbReference>
<sequence length="840" mass="91277">MPTHRKRKLSTGAEPHSTSPSVALSGKRTRTGIQRSPRRLSTTAPRPYGLRSSTPTAGPRPSPALPFSSDSSCDEYDGHSKQPRAPHLTNHVRPTRPACEAPIPSKQTEAAANTLHTTTPFDLGAMAIESDSSCDELDSVYPLHNRSSSVHGAQPLPQPRAKINTRTHSTSSVPSATRSSRPLSSLSSRQWRFGPSKGTDPTADQPSASQGSTASESRTLSQLSASLSQQSAATYASEPSPTTSGAPCEPPVPAPHALWVDKYAPTTVGELAVHKRKVQDVQNWLEQASAEAHAGPTSANAWSHRILVLTGPPGVGKTATLRVLAATLGLGIMEWTNPIHIDTGSPLEPGEYVSLARQLERFVQHADRFSALKLSAESNERTAIALDSELDVPVHPANQVILIEDMPNLSVPSMRTAFDNCLRRYVQPRRPCCYPLVLIISDSYSRFNLLDDSLGSNVYSSMQRDQLSGYRQVLPRDILSSPYVTRLAFNPIAPTLLTKALKRVLALEWQGAGHKVRSVAQISGDLSVLVTNSQGDIRNALNTLQLSAPTRPGIAKSGPRHSRHRNSSPVLVSFREGRDSSLDLFHAVGKVLYNKRNPTSSPMQAEGILAELPVDYDMFTLFLHQNYLSFTSDIDDIVDASQHFSDADYLTGLGGWSHHTLSHQYGALLAVRGLAESIPSAHRQAPRSFHQMAKPQLWQAMRARRDMRDLSLAIYYDALPTTPTAGSPLALALAPQSALVQVFPFWQTILRQQALTTAQGPIQAKLYRLCADLNRLCLFSHATVQRNRCLDGQDWGEVESDELGPSTPNAMPPPSTVDAIPAASDAAYVEIPEDPIVDSD</sequence>
<dbReference type="EMBL" id="JANBQB010000526">
    <property type="protein sequence ID" value="KAJ1975439.1"/>
    <property type="molecule type" value="Genomic_DNA"/>
</dbReference>
<keyword evidence="7" id="KW-0131">Cell cycle</keyword>
<evidence type="ECO:0000256" key="2">
    <source>
        <dbReference type="ARBA" id="ARBA00006168"/>
    </source>
</evidence>
<feature type="domain" description="Checkpoint protein RAD24-like helical bundle" evidence="9">
    <location>
        <begin position="580"/>
        <end position="695"/>
    </location>
</feature>
<feature type="compositionally biased region" description="Polar residues" evidence="8">
    <location>
        <begin position="31"/>
        <end position="44"/>
    </location>
</feature>
<evidence type="ECO:0000256" key="3">
    <source>
        <dbReference type="ARBA" id="ARBA00022741"/>
    </source>
</evidence>
<evidence type="ECO:0000259" key="9">
    <source>
        <dbReference type="Pfam" id="PF25812"/>
    </source>
</evidence>
<reference evidence="10" key="1">
    <citation type="submission" date="2022-07" db="EMBL/GenBank/DDBJ databases">
        <title>Phylogenomic reconstructions and comparative analyses of Kickxellomycotina fungi.</title>
        <authorList>
            <person name="Reynolds N.K."/>
            <person name="Stajich J.E."/>
            <person name="Barry K."/>
            <person name="Grigoriev I.V."/>
            <person name="Crous P."/>
            <person name="Smith M.E."/>
        </authorList>
    </citation>
    <scope>NUCLEOTIDE SEQUENCE</scope>
    <source>
        <strain evidence="10">RSA 567</strain>
    </source>
</reference>
<dbReference type="OrthoDB" id="10265971at2759"/>
<feature type="compositionally biased region" description="Low complexity" evidence="8">
    <location>
        <begin position="169"/>
        <end position="189"/>
    </location>
</feature>
<protein>
    <submittedName>
        <fullName evidence="10">RFC checkpoint protein Rad17</fullName>
    </submittedName>
</protein>
<keyword evidence="3" id="KW-0547">Nucleotide-binding</keyword>
<evidence type="ECO:0000256" key="4">
    <source>
        <dbReference type="ARBA" id="ARBA00022763"/>
    </source>
</evidence>
<dbReference type="GO" id="GO:0005524">
    <property type="term" value="F:ATP binding"/>
    <property type="evidence" value="ECO:0007669"/>
    <property type="project" value="UniProtKB-KW"/>
</dbReference>
<dbReference type="GO" id="GO:0000077">
    <property type="term" value="P:DNA damage checkpoint signaling"/>
    <property type="evidence" value="ECO:0007669"/>
    <property type="project" value="TreeGrafter"/>
</dbReference>
<keyword evidence="6" id="KW-0539">Nucleus</keyword>
<feature type="region of interest" description="Disordered" evidence="8">
    <location>
        <begin position="1"/>
        <end position="117"/>
    </location>
</feature>
<evidence type="ECO:0000256" key="8">
    <source>
        <dbReference type="SAM" id="MobiDB-lite"/>
    </source>
</evidence>
<evidence type="ECO:0000313" key="10">
    <source>
        <dbReference type="EMBL" id="KAJ1975439.1"/>
    </source>
</evidence>
<accession>A0A9W8B4I9</accession>
<evidence type="ECO:0000256" key="6">
    <source>
        <dbReference type="ARBA" id="ARBA00023242"/>
    </source>
</evidence>
<dbReference type="GO" id="GO:0006281">
    <property type="term" value="P:DNA repair"/>
    <property type="evidence" value="ECO:0007669"/>
    <property type="project" value="InterPro"/>
</dbReference>
<organism evidence="10 11">
    <name type="scientific">Dimargaris verticillata</name>
    <dbReference type="NCBI Taxonomy" id="2761393"/>
    <lineage>
        <taxon>Eukaryota</taxon>
        <taxon>Fungi</taxon>
        <taxon>Fungi incertae sedis</taxon>
        <taxon>Zoopagomycota</taxon>
        <taxon>Kickxellomycotina</taxon>
        <taxon>Dimargaritomycetes</taxon>
        <taxon>Dimargaritales</taxon>
        <taxon>Dimargaritaceae</taxon>
        <taxon>Dimargaris</taxon>
    </lineage>
</organism>
<comment type="caution">
    <text evidence="10">The sequence shown here is derived from an EMBL/GenBank/DDBJ whole genome shotgun (WGS) entry which is preliminary data.</text>
</comment>
<keyword evidence="11" id="KW-1185">Reference proteome</keyword>
<feature type="region of interest" description="Disordered" evidence="8">
    <location>
        <begin position="549"/>
        <end position="568"/>
    </location>
</feature>
<dbReference type="Pfam" id="PF03215">
    <property type="entry name" value="Rad17"/>
    <property type="match status" value="1"/>
</dbReference>
<feature type="compositionally biased region" description="Polar residues" evidence="8">
    <location>
        <begin position="105"/>
        <end position="117"/>
    </location>
</feature>
<name>A0A9W8B4I9_9FUNG</name>
<dbReference type="Proteomes" id="UP001151582">
    <property type="component" value="Unassembled WGS sequence"/>
</dbReference>